<dbReference type="AlphaFoldDB" id="A0A1G9YMS0"/>
<proteinExistence type="predicted"/>
<keyword evidence="2" id="KW-1185">Reference proteome</keyword>
<evidence type="ECO:0000313" key="1">
    <source>
        <dbReference type="EMBL" id="SDN10322.1"/>
    </source>
</evidence>
<accession>A0A1G9YMS0</accession>
<name>A0A1G9YMS0_ALLAB</name>
<gene>
    <name evidence="1" type="ORF">SAMN04489726_4928</name>
</gene>
<dbReference type="Proteomes" id="UP000183376">
    <property type="component" value="Chromosome I"/>
</dbReference>
<protein>
    <submittedName>
        <fullName evidence="1">Uncharacterized protein</fullName>
    </submittedName>
</protein>
<organism evidence="1 2">
    <name type="scientific">Allokutzneria albata</name>
    <name type="common">Kibdelosporangium albatum</name>
    <dbReference type="NCBI Taxonomy" id="211114"/>
    <lineage>
        <taxon>Bacteria</taxon>
        <taxon>Bacillati</taxon>
        <taxon>Actinomycetota</taxon>
        <taxon>Actinomycetes</taxon>
        <taxon>Pseudonocardiales</taxon>
        <taxon>Pseudonocardiaceae</taxon>
        <taxon>Allokutzneria</taxon>
    </lineage>
</organism>
<dbReference type="EMBL" id="LT629701">
    <property type="protein sequence ID" value="SDN10322.1"/>
    <property type="molecule type" value="Genomic_DNA"/>
</dbReference>
<evidence type="ECO:0000313" key="2">
    <source>
        <dbReference type="Proteomes" id="UP000183376"/>
    </source>
</evidence>
<reference evidence="1 2" key="1">
    <citation type="submission" date="2016-10" db="EMBL/GenBank/DDBJ databases">
        <authorList>
            <person name="de Groot N.N."/>
        </authorList>
    </citation>
    <scope>NUCLEOTIDE SEQUENCE [LARGE SCALE GENOMIC DNA]</scope>
    <source>
        <strain evidence="1 2">DSM 44149</strain>
    </source>
</reference>
<sequence length="103" mass="11873">MSGMHRLRCPAESAPDPDERVYFDILKRIGRGHDGLLALVQSGRLHRSEYPPLLHLTLGWQWILDRHSKDNKGRCEGCRRNVVGRRPAWPCSHLREIHSALTD</sequence>